<evidence type="ECO:0000313" key="5">
    <source>
        <dbReference type="EMBL" id="WAX55285.1"/>
    </source>
</evidence>
<dbReference type="Gene3D" id="1.10.260.40">
    <property type="entry name" value="lambda repressor-like DNA-binding domains"/>
    <property type="match status" value="1"/>
</dbReference>
<dbReference type="RefSeq" id="WP_269441790.1">
    <property type="nucleotide sequence ID" value="NZ_CP097463.1"/>
</dbReference>
<dbReference type="PROSITE" id="PS50932">
    <property type="entry name" value="HTH_LACI_2"/>
    <property type="match status" value="1"/>
</dbReference>
<sequence>MPEGRPTLDTVAAEAGVSRMTVSNAYNRPDQLSPQTRERVLAAAVRVGYAGPDPTAASLRRGNTATVGVVLTEQLPYAFADPGMVTILHGIAAELSAAGHALLLVPAAGPGNSEPGALLRRVMVDALILCSIAPDDPAVSAALDRQLPLVMVGSPKLPKVPNVGADNHSAAALVAEHLYRLGHRRVAVLTHQPHSGTGPRRPGFQSRTEGFRAALLERGVPVDHVTVHSAERNDRDAGAAAAAELLAVSPRPTAIFAVTDILALGVIDASIAAGIAVPDELSVAGFDDIPAAATNVPSLTTVAHALYEQGVAAARLALRRIAGERVRPPRLPAELVVRGSTARAARAQ</sequence>
<dbReference type="Gene3D" id="3.40.50.2300">
    <property type="match status" value="2"/>
</dbReference>
<protein>
    <submittedName>
        <fullName evidence="5">LacI family transcriptional regulator</fullName>
    </submittedName>
</protein>
<dbReference type="SUPFAM" id="SSF47413">
    <property type="entry name" value="lambda repressor-like DNA-binding domains"/>
    <property type="match status" value="1"/>
</dbReference>
<reference evidence="5" key="1">
    <citation type="submission" date="2022-05" db="EMBL/GenBank/DDBJ databases">
        <title>Jatrophihabitans sp. SB3-54 whole genome sequence.</title>
        <authorList>
            <person name="Suh M.K."/>
            <person name="Eom M.K."/>
            <person name="Kim J.S."/>
            <person name="Kim H.S."/>
            <person name="Do H.E."/>
            <person name="Shin Y.K."/>
            <person name="Lee J.-S."/>
        </authorList>
    </citation>
    <scope>NUCLEOTIDE SEQUENCE</scope>
    <source>
        <strain evidence="5">SB3-54</strain>
    </source>
</reference>
<feature type="domain" description="HTH lacI-type" evidence="4">
    <location>
        <begin position="6"/>
        <end position="61"/>
    </location>
</feature>
<evidence type="ECO:0000256" key="1">
    <source>
        <dbReference type="ARBA" id="ARBA00023015"/>
    </source>
</evidence>
<evidence type="ECO:0000256" key="3">
    <source>
        <dbReference type="ARBA" id="ARBA00023163"/>
    </source>
</evidence>
<dbReference type="InterPro" id="IPR000843">
    <property type="entry name" value="HTH_LacI"/>
</dbReference>
<dbReference type="SUPFAM" id="SSF53822">
    <property type="entry name" value="Periplasmic binding protein-like I"/>
    <property type="match status" value="1"/>
</dbReference>
<organism evidence="5 6">
    <name type="scientific">Jatrophihabitans cynanchi</name>
    <dbReference type="NCBI Taxonomy" id="2944128"/>
    <lineage>
        <taxon>Bacteria</taxon>
        <taxon>Bacillati</taxon>
        <taxon>Actinomycetota</taxon>
        <taxon>Actinomycetes</taxon>
        <taxon>Jatrophihabitantales</taxon>
        <taxon>Jatrophihabitantaceae</taxon>
        <taxon>Jatrophihabitans</taxon>
    </lineage>
</organism>
<dbReference type="InterPro" id="IPR046335">
    <property type="entry name" value="LacI/GalR-like_sensor"/>
</dbReference>
<dbReference type="SMART" id="SM00354">
    <property type="entry name" value="HTH_LACI"/>
    <property type="match status" value="1"/>
</dbReference>
<proteinExistence type="predicted"/>
<keyword evidence="3" id="KW-0804">Transcription</keyword>
<dbReference type="Pfam" id="PF00356">
    <property type="entry name" value="LacI"/>
    <property type="match status" value="1"/>
</dbReference>
<keyword evidence="6" id="KW-1185">Reference proteome</keyword>
<dbReference type="PANTHER" id="PTHR30146:SF138">
    <property type="entry name" value="TRANSCRIPTIONAL REGULATORY PROTEIN"/>
    <property type="match status" value="1"/>
</dbReference>
<evidence type="ECO:0000256" key="2">
    <source>
        <dbReference type="ARBA" id="ARBA00023125"/>
    </source>
</evidence>
<evidence type="ECO:0000313" key="6">
    <source>
        <dbReference type="Proteomes" id="UP001164693"/>
    </source>
</evidence>
<dbReference type="InterPro" id="IPR010982">
    <property type="entry name" value="Lambda_DNA-bd_dom_sf"/>
</dbReference>
<evidence type="ECO:0000259" key="4">
    <source>
        <dbReference type="PROSITE" id="PS50932"/>
    </source>
</evidence>
<name>A0ABY7JRU9_9ACTN</name>
<dbReference type="EMBL" id="CP097463">
    <property type="protein sequence ID" value="WAX55285.1"/>
    <property type="molecule type" value="Genomic_DNA"/>
</dbReference>
<dbReference type="Proteomes" id="UP001164693">
    <property type="component" value="Chromosome"/>
</dbReference>
<accession>A0ABY7JRU9</accession>
<dbReference type="CDD" id="cd06279">
    <property type="entry name" value="PBP1_LacI-like"/>
    <property type="match status" value="1"/>
</dbReference>
<gene>
    <name evidence="5" type="ORF">M6B22_12065</name>
</gene>
<dbReference type="InterPro" id="IPR028082">
    <property type="entry name" value="Peripla_BP_I"/>
</dbReference>
<keyword evidence="2" id="KW-0238">DNA-binding</keyword>
<dbReference type="CDD" id="cd01392">
    <property type="entry name" value="HTH_LacI"/>
    <property type="match status" value="1"/>
</dbReference>
<dbReference type="Pfam" id="PF13377">
    <property type="entry name" value="Peripla_BP_3"/>
    <property type="match status" value="1"/>
</dbReference>
<dbReference type="PANTHER" id="PTHR30146">
    <property type="entry name" value="LACI-RELATED TRANSCRIPTIONAL REPRESSOR"/>
    <property type="match status" value="1"/>
</dbReference>
<keyword evidence="1" id="KW-0805">Transcription regulation</keyword>